<dbReference type="Gene3D" id="2.40.100.20">
    <property type="match status" value="1"/>
</dbReference>
<feature type="domain" description="Cyclophilin-like" evidence="3">
    <location>
        <begin position="59"/>
        <end position="168"/>
    </location>
</feature>
<gene>
    <name evidence="4" type="ORF">H6D15_04585</name>
</gene>
<reference evidence="4 5" key="1">
    <citation type="journal article" date="2021" name="Sci. Rep.">
        <title>The distribution of antibiotic resistance genes in chicken gut microbiota commensals.</title>
        <authorList>
            <person name="Juricova H."/>
            <person name="Matiasovicova J."/>
            <person name="Kubasova T."/>
            <person name="Cejkova D."/>
            <person name="Rychlik I."/>
        </authorList>
    </citation>
    <scope>NUCLEOTIDE SEQUENCE [LARGE SCALE GENOMIC DNA]</scope>
    <source>
        <strain evidence="4 5">An421</strain>
    </source>
</reference>
<protein>
    <recommendedName>
        <fullName evidence="3">Cyclophilin-like domain-containing protein</fullName>
    </recommendedName>
</protein>
<evidence type="ECO:0000313" key="5">
    <source>
        <dbReference type="Proteomes" id="UP000698924"/>
    </source>
</evidence>
<feature type="compositionally biased region" description="Acidic residues" evidence="1">
    <location>
        <begin position="40"/>
        <end position="50"/>
    </location>
</feature>
<dbReference type="Proteomes" id="UP000698924">
    <property type="component" value="Unassembled WGS sequence"/>
</dbReference>
<evidence type="ECO:0000259" key="3">
    <source>
        <dbReference type="Pfam" id="PF18050"/>
    </source>
</evidence>
<accession>A0AA40ZS45</accession>
<dbReference type="EMBL" id="JACJMO010000004">
    <property type="protein sequence ID" value="MBM6856883.1"/>
    <property type="molecule type" value="Genomic_DNA"/>
</dbReference>
<name>A0AA40ZS45_9BACT</name>
<dbReference type="Pfam" id="PF18050">
    <property type="entry name" value="Cyclophil_like2"/>
    <property type="match status" value="1"/>
</dbReference>
<dbReference type="SUPFAM" id="SSF50891">
    <property type="entry name" value="Cyclophilin-like"/>
    <property type="match status" value="1"/>
</dbReference>
<organism evidence="4 5">
    <name type="scientific">Caecibacteroides pullorum</name>
    <dbReference type="NCBI Taxonomy" id="2725562"/>
    <lineage>
        <taxon>Bacteria</taxon>
        <taxon>Pseudomonadati</taxon>
        <taxon>Bacteroidota</taxon>
        <taxon>Bacteroidia</taxon>
        <taxon>Bacteroidales</taxon>
        <taxon>Bacteroidaceae</taxon>
        <taxon>Caecibacteroides</taxon>
    </lineage>
</organism>
<feature type="region of interest" description="Disordered" evidence="1">
    <location>
        <begin position="26"/>
        <end position="51"/>
    </location>
</feature>
<comment type="caution">
    <text evidence="4">The sequence shown here is derived from an EMBL/GenBank/DDBJ whole genome shotgun (WGS) entry which is preliminary data.</text>
</comment>
<evidence type="ECO:0000256" key="1">
    <source>
        <dbReference type="SAM" id="MobiDB-lite"/>
    </source>
</evidence>
<dbReference type="AlphaFoldDB" id="A0AA40ZS45"/>
<keyword evidence="5" id="KW-1185">Reference proteome</keyword>
<dbReference type="RefSeq" id="WP_204971276.1">
    <property type="nucleotide sequence ID" value="NZ_JAAZTS010000004.1"/>
</dbReference>
<sequence length="173" mass="18976">MKMYLLIPVLLLLPWMAVACTSDPELDIEPTVPEQPAQPEEGESENENQENMETSTIKLKVGGKTFTATLVDNSSTRALKALLAEGDLTIEMEDYARMEKVGPIGTTLPRNDEQISTVPGDLILYQGRYFVIYYGRNSYSLTRLGKIDNVSESELKAALGDGDVTVTLALSGE</sequence>
<feature type="chain" id="PRO_5041426723" description="Cyclophilin-like domain-containing protein" evidence="2">
    <location>
        <begin position="20"/>
        <end position="173"/>
    </location>
</feature>
<dbReference type="InterPro" id="IPR041183">
    <property type="entry name" value="Cyclophilin-like"/>
</dbReference>
<proteinExistence type="predicted"/>
<evidence type="ECO:0000313" key="4">
    <source>
        <dbReference type="EMBL" id="MBM6856883.1"/>
    </source>
</evidence>
<keyword evidence="2" id="KW-0732">Signal</keyword>
<dbReference type="InterPro" id="IPR029000">
    <property type="entry name" value="Cyclophilin-like_dom_sf"/>
</dbReference>
<evidence type="ECO:0000256" key="2">
    <source>
        <dbReference type="SAM" id="SignalP"/>
    </source>
</evidence>
<dbReference type="PROSITE" id="PS51257">
    <property type="entry name" value="PROKAR_LIPOPROTEIN"/>
    <property type="match status" value="1"/>
</dbReference>
<feature type="signal peptide" evidence="2">
    <location>
        <begin position="1"/>
        <end position="19"/>
    </location>
</feature>